<dbReference type="InterPro" id="IPR018610">
    <property type="entry name" value="UVSSA"/>
</dbReference>
<keyword evidence="7" id="KW-0862">Zinc</keyword>
<name>A0A7I8XE01_BURXY</name>
<dbReference type="GO" id="GO:0008270">
    <property type="term" value="F:zinc ion binding"/>
    <property type="evidence" value="ECO:0007669"/>
    <property type="project" value="UniProtKB-KW"/>
</dbReference>
<dbReference type="Proteomes" id="UP000582659">
    <property type="component" value="Unassembled WGS sequence"/>
</dbReference>
<keyword evidence="9" id="KW-0234">DNA repair</keyword>
<keyword evidence="3" id="KW-0158">Chromosome</keyword>
<keyword evidence="8" id="KW-0175">Coiled coil</keyword>
<dbReference type="EMBL" id="CAJFCV020000004">
    <property type="protein sequence ID" value="CAG9113175.1"/>
    <property type="molecule type" value="Genomic_DNA"/>
</dbReference>
<feature type="compositionally biased region" description="Basic and acidic residues" evidence="10">
    <location>
        <begin position="382"/>
        <end position="393"/>
    </location>
</feature>
<dbReference type="OrthoDB" id="5594015at2759"/>
<proteinExistence type="inferred from homology"/>
<keyword evidence="4" id="KW-0479">Metal-binding</keyword>
<evidence type="ECO:0000256" key="8">
    <source>
        <dbReference type="ARBA" id="ARBA00023054"/>
    </source>
</evidence>
<evidence type="ECO:0000313" key="13">
    <source>
        <dbReference type="Proteomes" id="UP000659654"/>
    </source>
</evidence>
<keyword evidence="13" id="KW-1185">Reference proteome</keyword>
<dbReference type="InterPro" id="IPR049431">
    <property type="entry name" value="UVSSA_C"/>
</dbReference>
<evidence type="ECO:0000313" key="12">
    <source>
        <dbReference type="EMBL" id="CAD5224413.1"/>
    </source>
</evidence>
<dbReference type="EMBL" id="CAJFDI010000004">
    <property type="protein sequence ID" value="CAD5224413.1"/>
    <property type="molecule type" value="Genomic_DNA"/>
</dbReference>
<dbReference type="Pfam" id="PF20867">
    <property type="entry name" value="UVSSA_N"/>
    <property type="match status" value="1"/>
</dbReference>
<keyword evidence="5" id="KW-0227">DNA damage</keyword>
<accession>A0A7I8XE01</accession>
<dbReference type="InterPro" id="IPR049408">
    <property type="entry name" value="UVSSA_N_a-solenoid_rpt"/>
</dbReference>
<comment type="subcellular location">
    <subcellularLocation>
        <location evidence="1">Chromosome</location>
    </subcellularLocation>
</comment>
<evidence type="ECO:0000256" key="3">
    <source>
        <dbReference type="ARBA" id="ARBA00022454"/>
    </source>
</evidence>
<feature type="domain" description="UV-stimulated scaffold protein A C-terminal" evidence="11">
    <location>
        <begin position="397"/>
        <end position="500"/>
    </location>
</feature>
<evidence type="ECO:0000256" key="1">
    <source>
        <dbReference type="ARBA" id="ARBA00004286"/>
    </source>
</evidence>
<dbReference type="GO" id="GO:0005694">
    <property type="term" value="C:chromosome"/>
    <property type="evidence" value="ECO:0007669"/>
    <property type="project" value="UniProtKB-SubCell"/>
</dbReference>
<reference evidence="12" key="1">
    <citation type="submission" date="2020-09" db="EMBL/GenBank/DDBJ databases">
        <authorList>
            <person name="Kikuchi T."/>
        </authorList>
    </citation>
    <scope>NUCLEOTIDE SEQUENCE</scope>
    <source>
        <strain evidence="12">Ka4C1</strain>
    </source>
</reference>
<evidence type="ECO:0000256" key="6">
    <source>
        <dbReference type="ARBA" id="ARBA00022771"/>
    </source>
</evidence>
<dbReference type="PANTHER" id="PTHR28670">
    <property type="entry name" value="UV-STIMULATED SCAFFOLD PROTEIN A"/>
    <property type="match status" value="1"/>
</dbReference>
<protein>
    <submittedName>
        <fullName evidence="12">(pine wood nematode) hypothetical protein</fullName>
    </submittedName>
</protein>
<feature type="compositionally biased region" description="Basic and acidic residues" evidence="10">
    <location>
        <begin position="564"/>
        <end position="573"/>
    </location>
</feature>
<feature type="region of interest" description="Disordered" evidence="10">
    <location>
        <begin position="547"/>
        <end position="573"/>
    </location>
</feature>
<keyword evidence="6" id="KW-0863">Zinc-finger</keyword>
<dbReference type="Proteomes" id="UP000659654">
    <property type="component" value="Unassembled WGS sequence"/>
</dbReference>
<organism evidence="12 13">
    <name type="scientific">Bursaphelenchus xylophilus</name>
    <name type="common">Pinewood nematode worm</name>
    <name type="synonym">Aphelenchoides xylophilus</name>
    <dbReference type="NCBI Taxonomy" id="6326"/>
    <lineage>
        <taxon>Eukaryota</taxon>
        <taxon>Metazoa</taxon>
        <taxon>Ecdysozoa</taxon>
        <taxon>Nematoda</taxon>
        <taxon>Chromadorea</taxon>
        <taxon>Rhabditida</taxon>
        <taxon>Tylenchina</taxon>
        <taxon>Tylenchomorpha</taxon>
        <taxon>Aphelenchoidea</taxon>
        <taxon>Aphelenchoididae</taxon>
        <taxon>Bursaphelenchus</taxon>
    </lineage>
</organism>
<dbReference type="AlphaFoldDB" id="A0A7I8XE01"/>
<feature type="region of interest" description="Disordered" evidence="10">
    <location>
        <begin position="368"/>
        <end position="393"/>
    </location>
</feature>
<evidence type="ECO:0000256" key="4">
    <source>
        <dbReference type="ARBA" id="ARBA00022723"/>
    </source>
</evidence>
<comment type="caution">
    <text evidence="12">The sequence shown here is derived from an EMBL/GenBank/DDBJ whole genome shotgun (WGS) entry which is preliminary data.</text>
</comment>
<evidence type="ECO:0000256" key="2">
    <source>
        <dbReference type="ARBA" id="ARBA00009240"/>
    </source>
</evidence>
<sequence length="614" mass="70899">MEEQDGRIVRRAVNSILSQFDFKTNELNQRHLREIKSVLKKNDSVVLGFCIQIFEELNKNDCDRRLGTVLLTDYFFQRSHKFRLELIKHLQDFLMLTLETDAVRCPLPGPISAAKNLKKWSIKIVKGWIEKFGEGYVKLKGAEKFLKDNKNFDFNSVGADLLIERRRAEEEQFKQRVQAKKCGDAISRVLSESKSDIERTINECRNSIDLLYPDIFQNGDEEKAGTSSELTKAEFEKLHGYKNNTELQIEITSAKVTIEETEDNSILVNALKDAAILLRKSLATLQKWLKRLIEVGGDQNQALIKNIVDLKGQIQRELNRCDRLKIIKPGSGSEDDESDGFVDVEDDEAALLGFEGPVMELKEEVGEFAGNEEQKPSTSSELHVEKEKSESEREIPKIPKLRYGLDLKYWGQKIEPAAVERNLYDGHRFWKGYDPGSDTAKESEQVYTEREILFIGKRPEIKKSCRFPMNNGKLCPRMDLQRCPFHGPIVERDEMGFPVHELGRNALEALKNAEEKIKRRAEQEELEYVRDVEAAVGIPLQIDRSKKKRKTFGNRNYGTARKREKTEGERSRERLEKKLFDRRAMRRVAETLAEIQRHRAQKSFANQFVNAVSR</sequence>
<gene>
    <name evidence="12" type="ORF">BXYJ_LOCUS8031</name>
</gene>
<dbReference type="PANTHER" id="PTHR28670:SF1">
    <property type="entry name" value="UV-STIMULATED SCAFFOLD PROTEIN A"/>
    <property type="match status" value="1"/>
</dbReference>
<dbReference type="GO" id="GO:0009411">
    <property type="term" value="P:response to UV"/>
    <property type="evidence" value="ECO:0007669"/>
    <property type="project" value="InterPro"/>
</dbReference>
<evidence type="ECO:0000259" key="11">
    <source>
        <dbReference type="Pfam" id="PF09740"/>
    </source>
</evidence>
<dbReference type="Pfam" id="PF09740">
    <property type="entry name" value="DUF2043"/>
    <property type="match status" value="1"/>
</dbReference>
<evidence type="ECO:0000256" key="7">
    <source>
        <dbReference type="ARBA" id="ARBA00022833"/>
    </source>
</evidence>
<dbReference type="GO" id="GO:0000993">
    <property type="term" value="F:RNA polymerase II complex binding"/>
    <property type="evidence" value="ECO:0007669"/>
    <property type="project" value="TreeGrafter"/>
</dbReference>
<dbReference type="GO" id="GO:0006283">
    <property type="term" value="P:transcription-coupled nucleotide-excision repair"/>
    <property type="evidence" value="ECO:0007669"/>
    <property type="project" value="TreeGrafter"/>
</dbReference>
<comment type="similarity">
    <text evidence="2">Belongs to the UVSSA family.</text>
</comment>
<evidence type="ECO:0000256" key="10">
    <source>
        <dbReference type="SAM" id="MobiDB-lite"/>
    </source>
</evidence>
<evidence type="ECO:0000256" key="5">
    <source>
        <dbReference type="ARBA" id="ARBA00022763"/>
    </source>
</evidence>
<evidence type="ECO:0000256" key="9">
    <source>
        <dbReference type="ARBA" id="ARBA00023204"/>
    </source>
</evidence>